<sequence length="177" mass="19571">MGKLSKSELVKKLALKSFKECDLDNDGSIDVKELHVGLLLVYDKLNKVAGLLLRAKALPVYIKPPKHEEIHGILKKYDADASGKLSFEEFHECVSMLVGTNDRATFTESLPFKIFARMALKMLVFPLTAWAIKSAMEECAGEESKEVVRKVPNGVLVFAVEGLYKAGKLAFQERGAA</sequence>
<dbReference type="KEGG" id="cvr:CHLNCDRAFT_53756"/>
<dbReference type="GeneID" id="17352848"/>
<proteinExistence type="predicted"/>
<dbReference type="CDD" id="cd00051">
    <property type="entry name" value="EFh"/>
    <property type="match status" value="1"/>
</dbReference>
<dbReference type="Gene3D" id="1.10.238.10">
    <property type="entry name" value="EF-hand"/>
    <property type="match status" value="1"/>
</dbReference>
<gene>
    <name evidence="3" type="ORF">CHLNCDRAFT_53756</name>
</gene>
<dbReference type="GO" id="GO:0005509">
    <property type="term" value="F:calcium ion binding"/>
    <property type="evidence" value="ECO:0007669"/>
    <property type="project" value="InterPro"/>
</dbReference>
<dbReference type="eggNOG" id="ENOG502SFZ3">
    <property type="taxonomic scope" value="Eukaryota"/>
</dbReference>
<dbReference type="AlphaFoldDB" id="E1ZL08"/>
<dbReference type="EMBL" id="GL433851">
    <property type="protein sequence ID" value="EFN53479.1"/>
    <property type="molecule type" value="Genomic_DNA"/>
</dbReference>
<evidence type="ECO:0000256" key="1">
    <source>
        <dbReference type="ARBA" id="ARBA00022837"/>
    </source>
</evidence>
<dbReference type="InterPro" id="IPR011992">
    <property type="entry name" value="EF-hand-dom_pair"/>
</dbReference>
<dbReference type="InterPro" id="IPR002048">
    <property type="entry name" value="EF_hand_dom"/>
</dbReference>
<dbReference type="Proteomes" id="UP000008141">
    <property type="component" value="Unassembled WGS sequence"/>
</dbReference>
<evidence type="ECO:0000313" key="3">
    <source>
        <dbReference type="EMBL" id="EFN53479.1"/>
    </source>
</evidence>
<reference evidence="3 4" key="1">
    <citation type="journal article" date="2010" name="Plant Cell">
        <title>The Chlorella variabilis NC64A genome reveals adaptation to photosymbiosis, coevolution with viruses, and cryptic sex.</title>
        <authorList>
            <person name="Blanc G."/>
            <person name="Duncan G."/>
            <person name="Agarkova I."/>
            <person name="Borodovsky M."/>
            <person name="Gurnon J."/>
            <person name="Kuo A."/>
            <person name="Lindquist E."/>
            <person name="Lucas S."/>
            <person name="Pangilinan J."/>
            <person name="Polle J."/>
            <person name="Salamov A."/>
            <person name="Terry A."/>
            <person name="Yamada T."/>
            <person name="Dunigan D.D."/>
            <person name="Grigoriev I.V."/>
            <person name="Claverie J.M."/>
            <person name="Van Etten J.L."/>
        </authorList>
    </citation>
    <scope>NUCLEOTIDE SEQUENCE [LARGE SCALE GENOMIC DNA]</scope>
    <source>
        <strain evidence="3 4">NC64A</strain>
    </source>
</reference>
<dbReference type="SMART" id="SM00054">
    <property type="entry name" value="EFh"/>
    <property type="match status" value="2"/>
</dbReference>
<accession>E1ZL08</accession>
<organism evidence="4">
    <name type="scientific">Chlorella variabilis</name>
    <name type="common">Green alga</name>
    <dbReference type="NCBI Taxonomy" id="554065"/>
    <lineage>
        <taxon>Eukaryota</taxon>
        <taxon>Viridiplantae</taxon>
        <taxon>Chlorophyta</taxon>
        <taxon>core chlorophytes</taxon>
        <taxon>Trebouxiophyceae</taxon>
        <taxon>Chlorellales</taxon>
        <taxon>Chlorellaceae</taxon>
        <taxon>Chlorella clade</taxon>
        <taxon>Chlorella</taxon>
    </lineage>
</organism>
<evidence type="ECO:0000259" key="2">
    <source>
        <dbReference type="PROSITE" id="PS50222"/>
    </source>
</evidence>
<protein>
    <recommendedName>
        <fullName evidence="2">EF-hand domain-containing protein</fullName>
    </recommendedName>
</protein>
<dbReference type="SUPFAM" id="SSF47473">
    <property type="entry name" value="EF-hand"/>
    <property type="match status" value="1"/>
</dbReference>
<keyword evidence="4" id="KW-1185">Reference proteome</keyword>
<feature type="domain" description="EF-hand" evidence="2">
    <location>
        <begin position="9"/>
        <end position="44"/>
    </location>
</feature>
<keyword evidence="1" id="KW-0106">Calcium</keyword>
<dbReference type="PROSITE" id="PS00018">
    <property type="entry name" value="EF_HAND_1"/>
    <property type="match status" value="2"/>
</dbReference>
<name>E1ZL08_CHLVA</name>
<dbReference type="Pfam" id="PF13499">
    <property type="entry name" value="EF-hand_7"/>
    <property type="match status" value="1"/>
</dbReference>
<dbReference type="OrthoDB" id="47513at2759"/>
<feature type="domain" description="EF-hand" evidence="2">
    <location>
        <begin position="65"/>
        <end position="100"/>
    </location>
</feature>
<dbReference type="InParanoid" id="E1ZL08"/>
<dbReference type="RefSeq" id="XP_005845581.1">
    <property type="nucleotide sequence ID" value="XM_005845519.1"/>
</dbReference>
<dbReference type="PROSITE" id="PS50222">
    <property type="entry name" value="EF_HAND_2"/>
    <property type="match status" value="2"/>
</dbReference>
<dbReference type="InterPro" id="IPR018247">
    <property type="entry name" value="EF_Hand_1_Ca_BS"/>
</dbReference>
<evidence type="ECO:0000313" key="4">
    <source>
        <dbReference type="Proteomes" id="UP000008141"/>
    </source>
</evidence>